<dbReference type="AlphaFoldDB" id="A0A2U2N630"/>
<dbReference type="PRINTS" id="PR00080">
    <property type="entry name" value="SDRFAMILY"/>
</dbReference>
<dbReference type="InterPro" id="IPR002347">
    <property type="entry name" value="SDR_fam"/>
</dbReference>
<accession>A0A2U2N630</accession>
<dbReference type="Gene3D" id="3.40.50.720">
    <property type="entry name" value="NAD(P)-binding Rossmann-like Domain"/>
    <property type="match status" value="1"/>
</dbReference>
<dbReference type="Pfam" id="PF13561">
    <property type="entry name" value="adh_short_C2"/>
    <property type="match status" value="1"/>
</dbReference>
<name>A0A2U2N630_9GAMM</name>
<evidence type="ECO:0000313" key="3">
    <source>
        <dbReference type="EMBL" id="PWG64675.1"/>
    </source>
</evidence>
<dbReference type="FunFam" id="3.40.50.720:FF:000084">
    <property type="entry name" value="Short-chain dehydrogenase reductase"/>
    <property type="match status" value="1"/>
</dbReference>
<proteinExistence type="inferred from homology"/>
<dbReference type="Proteomes" id="UP000245474">
    <property type="component" value="Unassembled WGS sequence"/>
</dbReference>
<evidence type="ECO:0008006" key="5">
    <source>
        <dbReference type="Google" id="ProtNLM"/>
    </source>
</evidence>
<comment type="caution">
    <text evidence="3">The sequence shown here is derived from an EMBL/GenBank/DDBJ whole genome shotgun (WGS) entry which is preliminary data.</text>
</comment>
<dbReference type="RefSeq" id="WP_109676860.1">
    <property type="nucleotide sequence ID" value="NZ_CP086615.1"/>
</dbReference>
<reference evidence="3 4" key="1">
    <citation type="submission" date="2018-05" db="EMBL/GenBank/DDBJ databases">
        <title>Spiribacter halobius sp. nov., a moderately halophilic bacterium isolated from marine solar saltern.</title>
        <authorList>
            <person name="Zheng W.-S."/>
            <person name="Lu D.-C."/>
            <person name="Du Z.-J."/>
        </authorList>
    </citation>
    <scope>NUCLEOTIDE SEQUENCE [LARGE SCALE GENOMIC DNA]</scope>
    <source>
        <strain evidence="3 4">E85</strain>
    </source>
</reference>
<feature type="region of interest" description="Disordered" evidence="2">
    <location>
        <begin position="190"/>
        <end position="214"/>
    </location>
</feature>
<evidence type="ECO:0000256" key="1">
    <source>
        <dbReference type="ARBA" id="ARBA00006484"/>
    </source>
</evidence>
<sequence>MPAAPVHRHVVTGAGRGIGFAIARHQLALGHRVVLVDRDADALGEALRALPAGARAAGRCLDVGDETAVDALFTELAGDGLGLAGLVNNAGIADPHSGPPEALALADWERWLRSNLTGAFLCARGAIPLLREQRGAMVNVASTRALQSEPECEAYAASKGGLLALTHALAVSLGPAVRVNAVSPGWIDTRHSPAGPPPAPLDPEDHALHPTGRVGRPEDVAEAVAWLLDSERSGFLTGENVVLDGGMTRLMRY</sequence>
<protein>
    <recommendedName>
        <fullName evidence="5">Oxidoreductase</fullName>
    </recommendedName>
</protein>
<dbReference type="InterPro" id="IPR020904">
    <property type="entry name" value="Sc_DH/Rdtase_CS"/>
</dbReference>
<evidence type="ECO:0000256" key="2">
    <source>
        <dbReference type="SAM" id="MobiDB-lite"/>
    </source>
</evidence>
<organism evidence="3 4">
    <name type="scientific">Sediminicurvatus halobius</name>
    <dbReference type="NCBI Taxonomy" id="2182432"/>
    <lineage>
        <taxon>Bacteria</taxon>
        <taxon>Pseudomonadati</taxon>
        <taxon>Pseudomonadota</taxon>
        <taxon>Gammaproteobacteria</taxon>
        <taxon>Chromatiales</taxon>
        <taxon>Ectothiorhodospiraceae</taxon>
        <taxon>Sediminicurvatus</taxon>
    </lineage>
</organism>
<dbReference type="OrthoDB" id="9803628at2"/>
<dbReference type="PANTHER" id="PTHR42760">
    <property type="entry name" value="SHORT-CHAIN DEHYDROGENASES/REDUCTASES FAMILY MEMBER"/>
    <property type="match status" value="1"/>
</dbReference>
<dbReference type="EMBL" id="QFFI01000005">
    <property type="protein sequence ID" value="PWG64675.1"/>
    <property type="molecule type" value="Genomic_DNA"/>
</dbReference>
<comment type="similarity">
    <text evidence="1">Belongs to the short-chain dehydrogenases/reductases (SDR) family.</text>
</comment>
<keyword evidence="4" id="KW-1185">Reference proteome</keyword>
<dbReference type="SUPFAM" id="SSF51735">
    <property type="entry name" value="NAD(P)-binding Rossmann-fold domains"/>
    <property type="match status" value="1"/>
</dbReference>
<dbReference type="InterPro" id="IPR036291">
    <property type="entry name" value="NAD(P)-bd_dom_sf"/>
</dbReference>
<dbReference type="GO" id="GO:0016616">
    <property type="term" value="F:oxidoreductase activity, acting on the CH-OH group of donors, NAD or NADP as acceptor"/>
    <property type="evidence" value="ECO:0007669"/>
    <property type="project" value="TreeGrafter"/>
</dbReference>
<dbReference type="GO" id="GO:0030497">
    <property type="term" value="P:fatty acid elongation"/>
    <property type="evidence" value="ECO:0007669"/>
    <property type="project" value="TreeGrafter"/>
</dbReference>
<dbReference type="PANTHER" id="PTHR42760:SF123">
    <property type="entry name" value="OXIDOREDUCTASE"/>
    <property type="match status" value="1"/>
</dbReference>
<evidence type="ECO:0000313" key="4">
    <source>
        <dbReference type="Proteomes" id="UP000245474"/>
    </source>
</evidence>
<gene>
    <name evidence="3" type="ORF">DEM34_04940</name>
</gene>
<dbReference type="PRINTS" id="PR00081">
    <property type="entry name" value="GDHRDH"/>
</dbReference>
<dbReference type="PROSITE" id="PS00061">
    <property type="entry name" value="ADH_SHORT"/>
    <property type="match status" value="1"/>
</dbReference>